<dbReference type="GO" id="GO:0009055">
    <property type="term" value="F:electron transfer activity"/>
    <property type="evidence" value="ECO:0007669"/>
    <property type="project" value="InterPro"/>
</dbReference>
<protein>
    <recommendedName>
        <fullName evidence="3">Cytochrome c domain-containing protein</fullName>
    </recommendedName>
</protein>
<name>A0A2T2WE76_9FIRM</name>
<dbReference type="SUPFAM" id="SSF46626">
    <property type="entry name" value="Cytochrome c"/>
    <property type="match status" value="1"/>
</dbReference>
<accession>A0A2T2WE76</accession>
<dbReference type="InterPro" id="IPR036909">
    <property type="entry name" value="Cyt_c-like_dom_sf"/>
</dbReference>
<comment type="caution">
    <text evidence="1">The sequence shown here is derived from an EMBL/GenBank/DDBJ whole genome shotgun (WGS) entry which is preliminary data.</text>
</comment>
<evidence type="ECO:0008006" key="3">
    <source>
        <dbReference type="Google" id="ProtNLM"/>
    </source>
</evidence>
<dbReference type="AlphaFoldDB" id="A0A2T2WE76"/>
<reference evidence="1 2" key="1">
    <citation type="journal article" date="2014" name="BMC Genomics">
        <title>Comparison of environmental and isolate Sulfobacillus genomes reveals diverse carbon, sulfur, nitrogen, and hydrogen metabolisms.</title>
        <authorList>
            <person name="Justice N.B."/>
            <person name="Norman A."/>
            <person name="Brown C.T."/>
            <person name="Singh A."/>
            <person name="Thomas B.C."/>
            <person name="Banfield J.F."/>
        </authorList>
    </citation>
    <scope>NUCLEOTIDE SEQUENCE [LARGE SCALE GENOMIC DNA]</scope>
    <source>
        <strain evidence="1">AMDSBA3</strain>
    </source>
</reference>
<proteinExistence type="predicted"/>
<dbReference type="EMBL" id="PXYV01000058">
    <property type="protein sequence ID" value="PSR20547.1"/>
    <property type="molecule type" value="Genomic_DNA"/>
</dbReference>
<organism evidence="1 2">
    <name type="scientific">Sulfobacillus acidophilus</name>
    <dbReference type="NCBI Taxonomy" id="53633"/>
    <lineage>
        <taxon>Bacteria</taxon>
        <taxon>Bacillati</taxon>
        <taxon>Bacillota</taxon>
        <taxon>Clostridia</taxon>
        <taxon>Eubacteriales</taxon>
        <taxon>Clostridiales Family XVII. Incertae Sedis</taxon>
        <taxon>Sulfobacillus</taxon>
    </lineage>
</organism>
<gene>
    <name evidence="1" type="ORF">C7B45_14485</name>
</gene>
<dbReference type="GO" id="GO:0020037">
    <property type="term" value="F:heme binding"/>
    <property type="evidence" value="ECO:0007669"/>
    <property type="project" value="InterPro"/>
</dbReference>
<evidence type="ECO:0000313" key="1">
    <source>
        <dbReference type="EMBL" id="PSR20547.1"/>
    </source>
</evidence>
<dbReference type="Proteomes" id="UP000241848">
    <property type="component" value="Unassembled WGS sequence"/>
</dbReference>
<dbReference type="Gene3D" id="1.10.760.10">
    <property type="entry name" value="Cytochrome c-like domain"/>
    <property type="match status" value="1"/>
</dbReference>
<evidence type="ECO:0000313" key="2">
    <source>
        <dbReference type="Proteomes" id="UP000241848"/>
    </source>
</evidence>
<sequence length="140" mass="15616">MQRLKWITLLALSGLIAVGIATGITTPTQYHAQMQLRQAEHRGDVLFHSQALGMNGLSCDTCHVDGGRFSHRLGLQRIPSLVQAERAFPLVTANGEIVTLEDQINLCLMHHMEGQGLSPESPKLALLDLYLRHLSRFHER</sequence>